<protein>
    <recommendedName>
        <fullName evidence="1">CheW-like domain-containing protein</fullName>
    </recommendedName>
</protein>
<dbReference type="InterPro" id="IPR036061">
    <property type="entry name" value="CheW-like_dom_sf"/>
</dbReference>
<evidence type="ECO:0000313" key="2">
    <source>
        <dbReference type="EMBL" id="KPV53934.1"/>
    </source>
</evidence>
<evidence type="ECO:0000313" key="3">
    <source>
        <dbReference type="Proteomes" id="UP000050509"/>
    </source>
</evidence>
<proteinExistence type="predicted"/>
<dbReference type="GO" id="GO:0007165">
    <property type="term" value="P:signal transduction"/>
    <property type="evidence" value="ECO:0007669"/>
    <property type="project" value="InterPro"/>
</dbReference>
<evidence type="ECO:0000259" key="1">
    <source>
        <dbReference type="PROSITE" id="PS50851"/>
    </source>
</evidence>
<dbReference type="Gene3D" id="2.40.50.180">
    <property type="entry name" value="CheA-289, Domain 4"/>
    <property type="match status" value="1"/>
</dbReference>
<dbReference type="GO" id="GO:0005829">
    <property type="term" value="C:cytosol"/>
    <property type="evidence" value="ECO:0007669"/>
    <property type="project" value="TreeGrafter"/>
</dbReference>
<name>A0A0P9DE17_9CHLR</name>
<dbReference type="InterPro" id="IPR039315">
    <property type="entry name" value="CheW"/>
</dbReference>
<dbReference type="PROSITE" id="PS50851">
    <property type="entry name" value="CHEW"/>
    <property type="match status" value="1"/>
</dbReference>
<organism evidence="2 3">
    <name type="scientific">Kouleothrix aurantiaca</name>
    <dbReference type="NCBI Taxonomy" id="186479"/>
    <lineage>
        <taxon>Bacteria</taxon>
        <taxon>Bacillati</taxon>
        <taxon>Chloroflexota</taxon>
        <taxon>Chloroflexia</taxon>
        <taxon>Chloroflexales</taxon>
        <taxon>Roseiflexineae</taxon>
        <taxon>Roseiflexaceae</taxon>
        <taxon>Kouleothrix</taxon>
    </lineage>
</organism>
<dbReference type="EMBL" id="LJCR01000147">
    <property type="protein sequence ID" value="KPV53934.1"/>
    <property type="molecule type" value="Genomic_DNA"/>
</dbReference>
<dbReference type="Gene3D" id="2.30.30.40">
    <property type="entry name" value="SH3 Domains"/>
    <property type="match status" value="1"/>
</dbReference>
<dbReference type="PANTHER" id="PTHR22617">
    <property type="entry name" value="CHEMOTAXIS SENSOR HISTIDINE KINASE-RELATED"/>
    <property type="match status" value="1"/>
</dbReference>
<dbReference type="SMART" id="SM00260">
    <property type="entry name" value="CheW"/>
    <property type="match status" value="1"/>
</dbReference>
<dbReference type="SUPFAM" id="SSF50341">
    <property type="entry name" value="CheW-like"/>
    <property type="match status" value="1"/>
</dbReference>
<sequence length="138" mass="14803">MLLISMGGEAYALPSSSVREVIRYREFTPVPGAPPILPGILSQRGLILPIVNAYPLLGLAAPPVSRATRLVIIAHRDVDLALLVEAVHDLAAIDLDTIEPLPVALDPARARFLRGLVHTGEQLIPLLDLDELIASVRA</sequence>
<dbReference type="PANTHER" id="PTHR22617:SF23">
    <property type="entry name" value="CHEMOTAXIS PROTEIN CHEW"/>
    <property type="match status" value="1"/>
</dbReference>
<gene>
    <name evidence="2" type="ORF">SE17_06760</name>
</gene>
<dbReference type="Pfam" id="PF01584">
    <property type="entry name" value="CheW"/>
    <property type="match status" value="1"/>
</dbReference>
<keyword evidence="3" id="KW-1185">Reference proteome</keyword>
<dbReference type="GO" id="GO:0006935">
    <property type="term" value="P:chemotaxis"/>
    <property type="evidence" value="ECO:0007669"/>
    <property type="project" value="InterPro"/>
</dbReference>
<feature type="domain" description="CheW-like" evidence="1">
    <location>
        <begin position="1"/>
        <end position="138"/>
    </location>
</feature>
<accession>A0A0P9DE17</accession>
<comment type="caution">
    <text evidence="2">The sequence shown here is derived from an EMBL/GenBank/DDBJ whole genome shotgun (WGS) entry which is preliminary data.</text>
</comment>
<dbReference type="InterPro" id="IPR002545">
    <property type="entry name" value="CheW-lke_dom"/>
</dbReference>
<dbReference type="AlphaFoldDB" id="A0A0P9DE17"/>
<dbReference type="Proteomes" id="UP000050509">
    <property type="component" value="Unassembled WGS sequence"/>
</dbReference>
<reference evidence="2 3" key="1">
    <citation type="submission" date="2015-09" db="EMBL/GenBank/DDBJ databases">
        <title>Draft genome sequence of Kouleothrix aurantiaca JCM 19913.</title>
        <authorList>
            <person name="Hemp J."/>
        </authorList>
    </citation>
    <scope>NUCLEOTIDE SEQUENCE [LARGE SCALE GENOMIC DNA]</scope>
    <source>
        <strain evidence="2 3">COM-B</strain>
    </source>
</reference>